<dbReference type="InterPro" id="IPR003152">
    <property type="entry name" value="FATC_dom"/>
</dbReference>
<dbReference type="InterPro" id="IPR016024">
    <property type="entry name" value="ARM-type_fold"/>
</dbReference>
<dbReference type="InterPro" id="IPR044107">
    <property type="entry name" value="PIKKc_ATM"/>
</dbReference>
<dbReference type="GO" id="GO:0004674">
    <property type="term" value="F:protein serine/threonine kinase activity"/>
    <property type="evidence" value="ECO:0007669"/>
    <property type="project" value="UniProtKB-KW"/>
</dbReference>
<feature type="coiled-coil region" evidence="21">
    <location>
        <begin position="2306"/>
        <end position="2333"/>
    </location>
</feature>
<evidence type="ECO:0000256" key="22">
    <source>
        <dbReference type="SAM" id="MobiDB-lite"/>
    </source>
</evidence>
<dbReference type="Pfam" id="PF02260">
    <property type="entry name" value="FATC"/>
    <property type="match status" value="1"/>
</dbReference>
<comment type="catalytic activity">
    <reaction evidence="18 20">
        <text>L-threonyl-[protein] + ATP = O-phospho-L-threonyl-[protein] + ADP + H(+)</text>
        <dbReference type="Rhea" id="RHEA:46608"/>
        <dbReference type="Rhea" id="RHEA-COMP:11060"/>
        <dbReference type="Rhea" id="RHEA-COMP:11605"/>
        <dbReference type="ChEBI" id="CHEBI:15378"/>
        <dbReference type="ChEBI" id="CHEBI:30013"/>
        <dbReference type="ChEBI" id="CHEBI:30616"/>
        <dbReference type="ChEBI" id="CHEBI:61977"/>
        <dbReference type="ChEBI" id="CHEBI:456216"/>
        <dbReference type="EC" id="2.7.11.1"/>
    </reaction>
</comment>
<dbReference type="Pfam" id="PF11640">
    <property type="entry name" value="TAN"/>
    <property type="match status" value="1"/>
</dbReference>
<evidence type="ECO:0000256" key="6">
    <source>
        <dbReference type="ARBA" id="ARBA00014619"/>
    </source>
</evidence>
<dbReference type="KEGG" id="uvi:66067291"/>
<feature type="region of interest" description="Disordered" evidence="22">
    <location>
        <begin position="862"/>
        <end position="889"/>
    </location>
</feature>
<evidence type="ECO:0000256" key="2">
    <source>
        <dbReference type="ARBA" id="ARBA00004574"/>
    </source>
</evidence>
<organism evidence="26 27">
    <name type="scientific">Ustilaginoidea virens</name>
    <name type="common">Rice false smut fungus</name>
    <name type="synonym">Villosiclava virens</name>
    <dbReference type="NCBI Taxonomy" id="1159556"/>
    <lineage>
        <taxon>Eukaryota</taxon>
        <taxon>Fungi</taxon>
        <taxon>Dikarya</taxon>
        <taxon>Ascomycota</taxon>
        <taxon>Pezizomycotina</taxon>
        <taxon>Sordariomycetes</taxon>
        <taxon>Hypocreomycetidae</taxon>
        <taxon>Hypocreales</taxon>
        <taxon>Clavicipitaceae</taxon>
        <taxon>Ustilaginoidea</taxon>
    </lineage>
</organism>
<evidence type="ECO:0000313" key="26">
    <source>
        <dbReference type="EMBL" id="QUC22273.1"/>
    </source>
</evidence>
<dbReference type="SMART" id="SM01343">
    <property type="entry name" value="FATC"/>
    <property type="match status" value="1"/>
</dbReference>
<dbReference type="GO" id="GO:0006281">
    <property type="term" value="P:DNA repair"/>
    <property type="evidence" value="ECO:0007669"/>
    <property type="project" value="InterPro"/>
</dbReference>
<dbReference type="PROSITE" id="PS00916">
    <property type="entry name" value="PI3_4_KINASE_2"/>
    <property type="match status" value="1"/>
</dbReference>
<dbReference type="InterPro" id="IPR000403">
    <property type="entry name" value="PI3/4_kinase_cat_dom"/>
</dbReference>
<evidence type="ECO:0000256" key="21">
    <source>
        <dbReference type="SAM" id="Coils"/>
    </source>
</evidence>
<dbReference type="OrthoDB" id="381190at2759"/>
<dbReference type="PANTHER" id="PTHR37079:SF4">
    <property type="entry name" value="SERINE_THREONINE-PROTEIN KINASE ATM"/>
    <property type="match status" value="1"/>
</dbReference>
<dbReference type="InterPro" id="IPR011009">
    <property type="entry name" value="Kinase-like_dom_sf"/>
</dbReference>
<evidence type="ECO:0000256" key="19">
    <source>
        <dbReference type="ARBA" id="ARBA00048679"/>
    </source>
</evidence>
<feature type="domain" description="FAT" evidence="24">
    <location>
        <begin position="1867"/>
        <end position="2468"/>
    </location>
</feature>
<dbReference type="SUPFAM" id="SSF56112">
    <property type="entry name" value="Protein kinase-like (PK-like)"/>
    <property type="match status" value="1"/>
</dbReference>
<feature type="region of interest" description="Disordered" evidence="22">
    <location>
        <begin position="189"/>
        <end position="223"/>
    </location>
</feature>
<evidence type="ECO:0000256" key="16">
    <source>
        <dbReference type="ARBA" id="ARBA00023242"/>
    </source>
</evidence>
<dbReference type="GO" id="GO:0005634">
    <property type="term" value="C:nucleus"/>
    <property type="evidence" value="ECO:0007669"/>
    <property type="project" value="UniProtKB-SubCell"/>
</dbReference>
<dbReference type="GO" id="GO:0035556">
    <property type="term" value="P:intracellular signal transduction"/>
    <property type="evidence" value="ECO:0007669"/>
    <property type="project" value="UniProtKB-ARBA"/>
</dbReference>
<comment type="subcellular location">
    <subcellularLocation>
        <location evidence="2 20">Chromosome</location>
        <location evidence="2 20">Telomere</location>
    </subcellularLocation>
    <subcellularLocation>
        <location evidence="1 20">Nucleus</location>
    </subcellularLocation>
</comment>
<dbReference type="CDD" id="cd05171">
    <property type="entry name" value="PIKKc_ATM"/>
    <property type="match status" value="1"/>
</dbReference>
<evidence type="ECO:0000256" key="1">
    <source>
        <dbReference type="ARBA" id="ARBA00004123"/>
    </source>
</evidence>
<keyword evidence="12 20" id="KW-0418">Kinase</keyword>
<feature type="compositionally biased region" description="Basic residues" evidence="22">
    <location>
        <begin position="437"/>
        <end position="446"/>
    </location>
</feature>
<evidence type="ECO:0000256" key="7">
    <source>
        <dbReference type="ARBA" id="ARBA00022454"/>
    </source>
</evidence>
<dbReference type="SMART" id="SM01342">
    <property type="entry name" value="TAN"/>
    <property type="match status" value="1"/>
</dbReference>
<dbReference type="InterPro" id="IPR036940">
    <property type="entry name" value="PI3/4_kinase_cat_sf"/>
</dbReference>
<dbReference type="InterPro" id="IPR014009">
    <property type="entry name" value="PIK_FAT"/>
</dbReference>
<comment type="catalytic activity">
    <reaction evidence="19">
        <text>L-seryl-[protein] + ATP = O-phospho-L-seryl-[protein] + ADP + H(+)</text>
        <dbReference type="Rhea" id="RHEA:17989"/>
        <dbReference type="Rhea" id="RHEA-COMP:9863"/>
        <dbReference type="Rhea" id="RHEA-COMP:11604"/>
        <dbReference type="ChEBI" id="CHEBI:15378"/>
        <dbReference type="ChEBI" id="CHEBI:29999"/>
        <dbReference type="ChEBI" id="CHEBI:30616"/>
        <dbReference type="ChEBI" id="CHEBI:83421"/>
        <dbReference type="ChEBI" id="CHEBI:456216"/>
        <dbReference type="EC" id="2.7.11.1"/>
    </reaction>
</comment>
<keyword evidence="13 20" id="KW-0067">ATP-binding</keyword>
<keyword evidence="16 20" id="KW-0539">Nucleus</keyword>
<keyword evidence="14 20" id="KW-0156">Chromatin regulator</keyword>
<dbReference type="InterPro" id="IPR018936">
    <property type="entry name" value="PI3/4_kinase_CS"/>
</dbReference>
<dbReference type="Gene3D" id="3.30.1010.10">
    <property type="entry name" value="Phosphatidylinositol 3-kinase Catalytic Subunit, Chain A, domain 4"/>
    <property type="match status" value="1"/>
</dbReference>
<comment type="subunit">
    <text evidence="4">Associates with DNA double-strand breaks.</text>
</comment>
<evidence type="ECO:0000256" key="13">
    <source>
        <dbReference type="ARBA" id="ARBA00022840"/>
    </source>
</evidence>
<evidence type="ECO:0000259" key="25">
    <source>
        <dbReference type="PROSITE" id="PS51190"/>
    </source>
</evidence>
<protein>
    <recommendedName>
        <fullName evidence="6 20">Serine/threonine-protein kinase Tel1</fullName>
        <ecNumber evidence="5 20">2.7.11.1</ecNumber>
    </recommendedName>
</protein>
<evidence type="ECO:0000256" key="20">
    <source>
        <dbReference type="RuleBase" id="RU365027"/>
    </source>
</evidence>
<dbReference type="PROSITE" id="PS51190">
    <property type="entry name" value="FATC"/>
    <property type="match status" value="1"/>
</dbReference>
<dbReference type="Gene3D" id="1.10.1070.11">
    <property type="entry name" value="Phosphatidylinositol 3-/4-kinase, catalytic domain"/>
    <property type="match status" value="1"/>
</dbReference>
<feature type="compositionally biased region" description="Polar residues" evidence="22">
    <location>
        <begin position="197"/>
        <end position="213"/>
    </location>
</feature>
<keyword evidence="27" id="KW-1185">Reference proteome</keyword>
<dbReference type="Pfam" id="PF00454">
    <property type="entry name" value="PI3_PI4_kinase"/>
    <property type="match status" value="1"/>
</dbReference>
<keyword evidence="8 20" id="KW-0723">Serine/threonine-protein kinase</keyword>
<dbReference type="RefSeq" id="XP_042999946.1">
    <property type="nucleotide sequence ID" value="XM_043144011.1"/>
</dbReference>
<feature type="domain" description="PI3K/PI4K catalytic" evidence="23">
    <location>
        <begin position="2573"/>
        <end position="2884"/>
    </location>
</feature>
<evidence type="ECO:0000256" key="3">
    <source>
        <dbReference type="ARBA" id="ARBA00010769"/>
    </source>
</evidence>
<dbReference type="InterPro" id="IPR038980">
    <property type="entry name" value="ATM_plant"/>
</dbReference>
<dbReference type="PANTHER" id="PTHR37079">
    <property type="entry name" value="SERINE/THREONINE-PROTEIN KINASE ATM"/>
    <property type="match status" value="1"/>
</dbReference>
<comment type="similarity">
    <text evidence="3 20">Belongs to the PI3/PI4-kinase family. ATM subfamily.</text>
</comment>
<keyword evidence="7 20" id="KW-0158">Chromosome</keyword>
<evidence type="ECO:0000256" key="17">
    <source>
        <dbReference type="ARBA" id="ARBA00025079"/>
    </source>
</evidence>
<gene>
    <name evidence="26" type="ORF">UV8b_06514</name>
</gene>
<dbReference type="EMBL" id="CP072757">
    <property type="protein sequence ID" value="QUC22273.1"/>
    <property type="molecule type" value="Genomic_DNA"/>
</dbReference>
<dbReference type="FunFam" id="3.30.1010.10:FF:000019">
    <property type="entry name" value="Serine/threonine-protein kinase Tel1"/>
    <property type="match status" value="1"/>
</dbReference>
<dbReference type="PROSITE" id="PS51189">
    <property type="entry name" value="FAT"/>
    <property type="match status" value="1"/>
</dbReference>
<evidence type="ECO:0000256" key="4">
    <source>
        <dbReference type="ARBA" id="ARBA00011370"/>
    </source>
</evidence>
<evidence type="ECO:0000256" key="12">
    <source>
        <dbReference type="ARBA" id="ARBA00022777"/>
    </source>
</evidence>
<feature type="region of interest" description="Disordered" evidence="22">
    <location>
        <begin position="2857"/>
        <end position="2893"/>
    </location>
</feature>
<dbReference type="GO" id="GO:0006325">
    <property type="term" value="P:chromatin organization"/>
    <property type="evidence" value="ECO:0007669"/>
    <property type="project" value="UniProtKB-KW"/>
</dbReference>
<feature type="compositionally biased region" description="Low complexity" evidence="22">
    <location>
        <begin position="879"/>
        <end position="889"/>
    </location>
</feature>
<evidence type="ECO:0000256" key="8">
    <source>
        <dbReference type="ARBA" id="ARBA00022527"/>
    </source>
</evidence>
<dbReference type="PROSITE" id="PS50290">
    <property type="entry name" value="PI3_4_KINASE_3"/>
    <property type="match status" value="1"/>
</dbReference>
<dbReference type="EC" id="2.7.11.1" evidence="5 20"/>
<reference evidence="26" key="1">
    <citation type="submission" date="2020-03" db="EMBL/GenBank/DDBJ databases">
        <title>A mixture of massive structural variations and highly conserved coding sequences in Ustilaginoidea virens genome.</title>
        <authorList>
            <person name="Zhang K."/>
            <person name="Zhao Z."/>
            <person name="Zhang Z."/>
            <person name="Li Y."/>
            <person name="Hsiang T."/>
            <person name="Sun W."/>
        </authorList>
    </citation>
    <scope>NUCLEOTIDE SEQUENCE</scope>
    <source>
        <strain evidence="26">UV-8b</strain>
    </source>
</reference>
<dbReference type="GO" id="GO:0005524">
    <property type="term" value="F:ATP binding"/>
    <property type="evidence" value="ECO:0007669"/>
    <property type="project" value="UniProtKB-KW"/>
</dbReference>
<feature type="domain" description="FATC" evidence="25">
    <location>
        <begin position="2904"/>
        <end position="2936"/>
    </location>
</feature>
<evidence type="ECO:0000256" key="18">
    <source>
        <dbReference type="ARBA" id="ARBA00047899"/>
    </source>
</evidence>
<keyword evidence="11 20" id="KW-0227">DNA damage</keyword>
<evidence type="ECO:0000256" key="9">
    <source>
        <dbReference type="ARBA" id="ARBA00022679"/>
    </source>
</evidence>
<comment type="function">
    <text evidence="17 20">Serine/threonine protein kinase which activates checkpoint signaling upon genotoxic stresses such as ionizing radiation (IR), ultraviolet light (UV), or DNA replication stalling, thereby acting as a DNA damage sensor. Recognizes the substrate consensus sequence [ST]-Q. Phosphorylates histone H2A to form H2AS128ph (gamma-H2A) at sites of DNA damage, involved in the regulation of DNA damage response mechanism. Required for the control of telomere length and genome stability.</text>
</comment>
<name>A0A8E5HVF0_USTVR</name>
<dbReference type="GeneID" id="66067291"/>
<accession>A0A8E5HVF0</accession>
<sequence length="2936" mass="327474">MIKMASSHLSTVMSLASDVKSGSAKDRDKAVEELITLLNPRNRTVNLNDLGDKSYHQIFEGLFNLVVREKPIYYDKRKKESVCKAAGTRLTKCASAVRMTAARGTPKLGHRTIKAFIDHITQTLPGPADDFVPPLIQDYIKAFSEVLAKPANVEYLARQDAAPWELCVDFLLDVAVYILPYESHSSLPSIARASPAPGTSTPRSTLRSSGSTQTHKRGGQNDGDSLRDVLEALQYLIQASNAPVTRRARLITDLAVRVLNMKHLSLGSLQTMSFAICNTIFARTQADDVQYGLSLVYDLIPLMSHWWRAERVSQDELIKSLRNEISKTLFLAHPHIEHICRDGNEDTKTKIESLAEPLWQEYSKRSEPNRLQLQDLTFNPSLLPKESMQIGLFGLRNHNVDGESHWAVVQNLCLLESALLQHDERAAKSSVDATEHPRKRQRTREHLSRLRLKLHSKDVGIQRTALQLMAFLIDSCGLSDEDLPLFLEILTTCVGDKSPITASWALVAAASCVALCQASNVRADQWRVVWHLAVRSVSIPATCRAACLLLHRIAEADLLPYNSISEDINSIVTTADVNGPGMVCDTSLLLMFHLFHDRNTRLPNASQATSTHIVRWVFFRWNPAESLFASSVSQLSHPMEIVNLLCVCCGVEPIFWTGKAAGSGTALGEAWRIKEEGAQFNEYLLLLNRERQERRRRQSMERYCYKQGSVSQPLTARDSNSFHPLKKLVFELFSPKIDDLAELCNAWTKKPNEGGSQISLERFHSLLSACIVGCLLVPQFADLNSPITDSLESVIVNLAEKSLRVAMNSIEPIAFVHASLGLLRPCMPGLNTANLSRLHSHHFSLLRVFTVVSTVLDQKEPESAFGTTSDNIDADDEFSSQSSRVTSSSILPQVPRSNNQLSTSPRTFYVETKRRLALLRAIQEDSSQIGLLPAVWITEFLSMTDDDLLYCRALLLEITYSDLVVGAEDALDIIQRLGAIISASDYQYCEVALTTCLDVLNGLHSTWLNDSHDLGEAVGDLYNYFIKVCLPSNLFSARARISMARLLFTLLGANPSYGTNLDLDSCRTSLLSILSSSVMQVKCFIAEKIADVFELFVLMLHDEIFVDVLASLPTNPDDASGIAFRLWTLSKLACRWPTLLRRCIYHIFEAPGKIVQAMEYAKWCLTDISKALDLKSAVELFQLFSRQLLYTWMEHDPIQDMPFSIFGFKDLGELLQTAQAEASALAIMRVEKAASVALANTLGLSESDLIKKNFATVLSYSMAYGDAFGDTGNDKGENYIKNVIGHQAYTESIHINFVDIIAALFDLIDQEDHVEKILRKYEAISYAADNLERIKKFSHSANELPPNQQPMFRAKYIIHVFFRLCQRTEYEFQDIWAPALVLAVTRQLFNTVHPALGPLHACSVLRKVRLVVCLAGSVVLESYCLEMLLNSIRGFMVDPEGADDALGLSQYLLSGGSQYLCQRPSFVAGYALSTLASLRVFLESSQSSTTQEKQFKATMNKAQKFHDWFSEYLSGYTSKVFRNDAQLALFKSVTHSAALITSSGNAEKGTSESKLLLDILKDDAAEHHLLNESSRALALKLLCGDFTIPETVARDIIDTDDAAVDQAPRVWKSCEAHDLSKNYLSWAGRVIGRSFAATGHIPQGVLEESDLCLFGRIAPGPNGSDMGLLYLLQDLTADQNSEVAGLSEAALRTAVSRAIAHEDEALTVACQRSLSESLFTASQWGGLRSPPSEIIHDLARLDEPSVWEADVSSSEWLRKISTYLVSTASESILLSSLPSIVAGVTGFAERAFPFLVHSVLCFQLEQHQTVKKKLSLSLKEWLQNESPKALTNLKLLINTILYLRTQEYPRESSIADRLHWLDVEYTLAARAASRCGMHKTGLLFAELVSSDTSRSSRSSSLHKEPDLNVTLLTIFENIDDPDTYYGLPEDASLCKVLARVEYENEGSKSLAFRGAQYDSHLRLRRKAAEADGLALVKALGTLGLSGLSHSVLQRQESAGTNTSSIESTFSTARRLEMWNLPAPGYSSHHAVILYQVYQSIHNSTELSAVREAIHNGYGRVMQAMGGCSLNATAVRSRLAALAALTELDDMFNISELAEIEGLLEKFRARSEWMRSGIYGNVGQVLSCRETSASMLCQHHGLLRSSQLSTGAWRQMQVESMILASGIYRHHQATQESLNIATTLTEMIPLCEDLSLHVDAAIKIEVANSLWDHGEMGTSIRMLQAIDKDSSLAKQSIHVGRSDLLSKIGHKVSLARLENPHDIQKTYLGPALKALRREGNSEAGSVYHQFAMFCDEQLQDPDGLEDLARLQNLKKAKNDEVKDLKALIDTTKDTQLKTRYSHVLSKETQWLELDEKELRRVEQTRSEFVQLSLENYLLSLMSSDKFNNDALRFTALWLERSAEDSTNKSVMKHISLVPTRKFATLMNQLTSRLQSQETTFQKVLFELICNICVDHPYHGMYQIWSGTKAKAQQKDDVAVQRIKATEKVAQRLAATKSVADIWVAIDKTSKYYHGLAMDRNPNKYKSGAKMPLKGSTAGQYLVSCLARYRIPPPTLHMEISATKDYSNVPIISKLEPNMTIASGVSAPKIITAVGSNGERYKQLVKGGHDDLRQDAIMEQVFAAVSSLLKLHRSTQQRSLGIRTYKVLPLTASSGLIEFVPNTTPLHEFLMPAHERYYPRDLKGSQCRKEIFSVQNRTAETRLSTYRKVTDRFHPVMRYFFMEHFMDPDEWFTRRLAYTRSTAAISMLGHVLGLGDRHGHNILLDTKTGEAVHIDLGVAFEAGRILPVPELVPFRLTRDIVDGMGITKTEGVFRRCCEFTLDALREEQYSIMTILDVLRYDPLYTWSISPLRLAKLQKARDDDEGDEGPEPSETAEPKKGKRGASRTNEPSEADRALEVVRKKLSKTLSVTATVNDLINVATDERNLSVLYSGWAAYA</sequence>
<dbReference type="Proteomes" id="UP000027002">
    <property type="component" value="Chromosome 5"/>
</dbReference>
<keyword evidence="9 20" id="KW-0808">Transferase</keyword>
<keyword evidence="21" id="KW-0175">Coiled coil</keyword>
<evidence type="ECO:0000256" key="11">
    <source>
        <dbReference type="ARBA" id="ARBA00022763"/>
    </source>
</evidence>
<dbReference type="PROSITE" id="PS00915">
    <property type="entry name" value="PI3_4_KINASE_1"/>
    <property type="match status" value="1"/>
</dbReference>
<keyword evidence="15 20" id="KW-0779">Telomere</keyword>
<dbReference type="InterPro" id="IPR021668">
    <property type="entry name" value="TAN"/>
</dbReference>
<evidence type="ECO:0000259" key="24">
    <source>
        <dbReference type="PROSITE" id="PS51189"/>
    </source>
</evidence>
<dbReference type="SMART" id="SM00146">
    <property type="entry name" value="PI3Kc"/>
    <property type="match status" value="1"/>
</dbReference>
<feature type="region of interest" description="Disordered" evidence="22">
    <location>
        <begin position="426"/>
        <end position="446"/>
    </location>
</feature>
<dbReference type="SUPFAM" id="SSF48371">
    <property type="entry name" value="ARM repeat"/>
    <property type="match status" value="1"/>
</dbReference>
<evidence type="ECO:0000256" key="15">
    <source>
        <dbReference type="ARBA" id="ARBA00022895"/>
    </source>
</evidence>
<evidence type="ECO:0000256" key="14">
    <source>
        <dbReference type="ARBA" id="ARBA00022853"/>
    </source>
</evidence>
<dbReference type="GO" id="GO:0000781">
    <property type="term" value="C:chromosome, telomeric region"/>
    <property type="evidence" value="ECO:0007669"/>
    <property type="project" value="UniProtKB-SubCell"/>
</dbReference>
<proteinExistence type="inferred from homology"/>
<evidence type="ECO:0000313" key="27">
    <source>
        <dbReference type="Proteomes" id="UP000027002"/>
    </source>
</evidence>
<evidence type="ECO:0000256" key="5">
    <source>
        <dbReference type="ARBA" id="ARBA00012513"/>
    </source>
</evidence>
<evidence type="ECO:0000256" key="10">
    <source>
        <dbReference type="ARBA" id="ARBA00022741"/>
    </source>
</evidence>
<keyword evidence="10 20" id="KW-0547">Nucleotide-binding</keyword>
<evidence type="ECO:0000259" key="23">
    <source>
        <dbReference type="PROSITE" id="PS50290"/>
    </source>
</evidence>